<dbReference type="GO" id="GO:0016740">
    <property type="term" value="F:transferase activity"/>
    <property type="evidence" value="ECO:0007669"/>
    <property type="project" value="UniProtKB-KW"/>
</dbReference>
<accession>A0A1D8D4J3</accession>
<name>A0A1D8D4J3_CHLLM</name>
<dbReference type="STRING" id="274537.BIU88_03745"/>
<protein>
    <recommendedName>
        <fullName evidence="2">TRAM domain-containing protein</fullName>
    </recommendedName>
</protein>
<gene>
    <name evidence="3" type="ORF">BIU88_03745</name>
</gene>
<evidence type="ECO:0000313" key="4">
    <source>
        <dbReference type="Proteomes" id="UP000095185"/>
    </source>
</evidence>
<evidence type="ECO:0000259" key="2">
    <source>
        <dbReference type="PROSITE" id="PS50926"/>
    </source>
</evidence>
<dbReference type="AlphaFoldDB" id="A0A1D8D4J3"/>
<organism evidence="3 4">
    <name type="scientific">Chlorobaculum limnaeum</name>
    <dbReference type="NCBI Taxonomy" id="274537"/>
    <lineage>
        <taxon>Bacteria</taxon>
        <taxon>Pseudomonadati</taxon>
        <taxon>Chlorobiota</taxon>
        <taxon>Chlorobiia</taxon>
        <taxon>Chlorobiales</taxon>
        <taxon>Chlorobiaceae</taxon>
        <taxon>Chlorobaculum</taxon>
    </lineage>
</organism>
<dbReference type="KEGG" id="clz:BIU88_03745"/>
<dbReference type="Pfam" id="PF18693">
    <property type="entry name" value="TRAM_2"/>
    <property type="match status" value="1"/>
</dbReference>
<reference evidence="3" key="1">
    <citation type="submission" date="2016-09" db="EMBL/GenBank/DDBJ databases">
        <title>Genome sequence of Chlorobaculum limnaeum.</title>
        <authorList>
            <person name="Liu Z."/>
            <person name="Tank M."/>
            <person name="Bryant D.A."/>
        </authorList>
    </citation>
    <scope>NUCLEOTIDE SEQUENCE [LARGE SCALE GENOMIC DNA]</scope>
    <source>
        <strain evidence="3">DSM 1677</strain>
    </source>
</reference>
<evidence type="ECO:0000256" key="1">
    <source>
        <dbReference type="ARBA" id="ARBA00022679"/>
    </source>
</evidence>
<dbReference type="RefSeq" id="WP_069809056.1">
    <property type="nucleotide sequence ID" value="NZ_CP017305.1"/>
</dbReference>
<feature type="domain" description="TRAM" evidence="2">
    <location>
        <begin position="13"/>
        <end position="80"/>
    </location>
</feature>
<keyword evidence="1" id="KW-0808">Transferase</keyword>
<dbReference type="Gene3D" id="2.40.50.140">
    <property type="entry name" value="Nucleic acid-binding proteins"/>
    <property type="match status" value="1"/>
</dbReference>
<dbReference type="EMBL" id="CP017305">
    <property type="protein sequence ID" value="AOS83334.1"/>
    <property type="molecule type" value="Genomic_DNA"/>
</dbReference>
<sequence length="81" mass="9092">MELQKGIATSLDRKLEGQTLTVLIERIEDGTTYARTEYDAPEVDNDMLIEIGDTIVEEGDFCKVIIEDSTAYESFGRISDN</sequence>
<proteinExistence type="predicted"/>
<dbReference type="PROSITE" id="PS50926">
    <property type="entry name" value="TRAM"/>
    <property type="match status" value="1"/>
</dbReference>
<dbReference type="InterPro" id="IPR002792">
    <property type="entry name" value="TRAM_dom"/>
</dbReference>
<keyword evidence="4" id="KW-1185">Reference proteome</keyword>
<dbReference type="InterPro" id="IPR012340">
    <property type="entry name" value="NA-bd_OB-fold"/>
</dbReference>
<evidence type="ECO:0000313" key="3">
    <source>
        <dbReference type="EMBL" id="AOS83334.1"/>
    </source>
</evidence>
<dbReference type="Proteomes" id="UP000095185">
    <property type="component" value="Chromosome"/>
</dbReference>